<evidence type="ECO:0000313" key="1">
    <source>
        <dbReference type="EMBL" id="KTD32163.1"/>
    </source>
</evidence>
<reference evidence="1 2" key="1">
    <citation type="submission" date="2015-11" db="EMBL/GenBank/DDBJ databases">
        <title>Genomic analysis of 38 Legionella species identifies large and diverse effector repertoires.</title>
        <authorList>
            <person name="Burstein D."/>
            <person name="Amaro F."/>
            <person name="Zusman T."/>
            <person name="Lifshitz Z."/>
            <person name="Cohen O."/>
            <person name="Gilbert J.A."/>
            <person name="Pupko T."/>
            <person name="Shuman H.A."/>
            <person name="Segal G."/>
        </authorList>
    </citation>
    <scope>NUCLEOTIDE SEQUENCE [LARGE SCALE GENOMIC DNA]</scope>
    <source>
        <strain evidence="1 2">ATCC 49506</strain>
    </source>
</reference>
<protein>
    <recommendedName>
        <fullName evidence="3">Transposase</fullName>
    </recommendedName>
</protein>
<dbReference type="AlphaFoldDB" id="A0A0W0WIU1"/>
<proteinExistence type="predicted"/>
<organism evidence="1 2">
    <name type="scientific">Legionella nautarum</name>
    <dbReference type="NCBI Taxonomy" id="45070"/>
    <lineage>
        <taxon>Bacteria</taxon>
        <taxon>Pseudomonadati</taxon>
        <taxon>Pseudomonadota</taxon>
        <taxon>Gammaproteobacteria</taxon>
        <taxon>Legionellales</taxon>
        <taxon>Legionellaceae</taxon>
        <taxon>Legionella</taxon>
    </lineage>
</organism>
<dbReference type="InterPro" id="IPR047655">
    <property type="entry name" value="Transpos_IS630-like"/>
</dbReference>
<evidence type="ECO:0008006" key="3">
    <source>
        <dbReference type="Google" id="ProtNLM"/>
    </source>
</evidence>
<evidence type="ECO:0000313" key="2">
    <source>
        <dbReference type="Proteomes" id="UP000054725"/>
    </source>
</evidence>
<dbReference type="EMBL" id="LNYO01000027">
    <property type="protein sequence ID" value="KTD32163.1"/>
    <property type="molecule type" value="Genomic_DNA"/>
</dbReference>
<dbReference type="InterPro" id="IPR009057">
    <property type="entry name" value="Homeodomain-like_sf"/>
</dbReference>
<comment type="caution">
    <text evidence="1">The sequence shown here is derived from an EMBL/GenBank/DDBJ whole genome shotgun (WGS) entry which is preliminary data.</text>
</comment>
<accession>A0A0W0WIU1</accession>
<dbReference type="Pfam" id="PF13384">
    <property type="entry name" value="HTH_23"/>
    <property type="match status" value="1"/>
</dbReference>
<name>A0A0W0WIU1_9GAMM</name>
<dbReference type="SUPFAM" id="SSF46689">
    <property type="entry name" value="Homeodomain-like"/>
    <property type="match status" value="1"/>
</dbReference>
<dbReference type="Proteomes" id="UP000054725">
    <property type="component" value="Unassembled WGS sequence"/>
</dbReference>
<dbReference type="STRING" id="45070.Lnau_3074"/>
<sequence>MEGIRLKRMLLSAEEQLALNRLRLSKNSNVGERAHYVLLSGDGKSVKEIAIQLSRNEHTIRLWLNRYKAGGIPGLGTHKKSGRPAKKAVIIESQLEELLNKTPQDYGYQEAGWQISILRHWFEKQGLSACDNTLAKALNKLGFVYKRFSKTLPANAPSADEKKVRINEIVGEIGKYSTKDIEVLFVDESHFSNQPYVSRGWFKCGEKK</sequence>
<dbReference type="PATRIC" id="fig|45070.6.peg.3245"/>
<keyword evidence="2" id="KW-1185">Reference proteome</keyword>
<dbReference type="NCBIfam" id="NF033545">
    <property type="entry name" value="transpos_IS630"/>
    <property type="match status" value="1"/>
</dbReference>
<dbReference type="OrthoDB" id="5644965at2"/>
<gene>
    <name evidence="1" type="ORF">Lnau_3074</name>
</gene>